<organism evidence="1 2">
    <name type="scientific">Abyssalbus ytuae</name>
    <dbReference type="NCBI Taxonomy" id="2926907"/>
    <lineage>
        <taxon>Bacteria</taxon>
        <taxon>Pseudomonadati</taxon>
        <taxon>Bacteroidota</taxon>
        <taxon>Flavobacteriia</taxon>
        <taxon>Flavobacteriales</taxon>
        <taxon>Flavobacteriaceae</taxon>
        <taxon>Abyssalbus</taxon>
    </lineage>
</organism>
<dbReference type="Gene3D" id="3.40.50.300">
    <property type="entry name" value="P-loop containing nucleotide triphosphate hydrolases"/>
    <property type="match status" value="1"/>
</dbReference>
<sequence length="692" mass="78312">METIKTTDPYLDTLLNRIFFDHIEETTFDLKNNPSKILTGFTTPEAVTVLDIIKFKYPAAKSYIVSENISGDSDTISVDELNNLKNTLNTTALFILPCDETTELENLEHLEFSTISYNDLQQKLIDELISGMPEEFSKCIREDIIECLNYLKDTPVKNMAVLNYLSALEDKGCTITNIGNYIYLLDLIPDAGLLRDTTTTRHRVQANLNSVNILTEFEKELYDRIRQLPVHKDSIQRQLVDFFRKETGIKTVSGFTKTIFEHYEELNFSNWKITENNLKPIALPSEHVTPAYDLLIGNTSSTTQFGLIGESISGRKVALDLSGTNTISLFGVQGGGKSYTIGTITEMVIKQFSHVCELPSPLAGVIFHYSESMDYEPEFTSMIYPNDKEREIEKLKRRYGADPSSLEDVIILCPKDKLKEKQAEYPSVKVKPISFSPLELNVQDWMFLLGALGSNANYVKQLKAIAKKHRKNINLDVIKEDVLSSPLFTEFERGLALQKLDFAREYIDSSSTLKDLMYPGRLIIVDLRDEFIDKDEALGLFVIILNIFSGVKKAEGKRFNKFIVFDEAHKYMDNKDLTSNIVTTIREMRHKGVNIMIASQDPPSLPKEIIELSSVVLLHKFNSPHWLTHIKNALTQLEILSPQDMNVLAPGEGYLWATKATEKGITHKPLKITARPRVTKHGGATLQATGEK</sequence>
<evidence type="ECO:0000313" key="1">
    <source>
        <dbReference type="EMBL" id="UOB16652.1"/>
    </source>
</evidence>
<protein>
    <recommendedName>
        <fullName evidence="3">ATP-binding protein</fullName>
    </recommendedName>
</protein>
<proteinExistence type="predicted"/>
<dbReference type="EMBL" id="CP094358">
    <property type="protein sequence ID" value="UOB16652.1"/>
    <property type="molecule type" value="Genomic_DNA"/>
</dbReference>
<dbReference type="Proteomes" id="UP000831290">
    <property type="component" value="Chromosome"/>
</dbReference>
<gene>
    <name evidence="1" type="ORF">MQE35_13010</name>
</gene>
<dbReference type="PANTHER" id="PTHR42957">
    <property type="entry name" value="HELICASE MJ1565-RELATED"/>
    <property type="match status" value="1"/>
</dbReference>
<accession>A0A9E6ZJD6</accession>
<evidence type="ECO:0008006" key="3">
    <source>
        <dbReference type="Google" id="ProtNLM"/>
    </source>
</evidence>
<dbReference type="SUPFAM" id="SSF52540">
    <property type="entry name" value="P-loop containing nucleoside triphosphate hydrolases"/>
    <property type="match status" value="1"/>
</dbReference>
<dbReference type="KEGG" id="fbm:MQE35_13010"/>
<dbReference type="InterPro" id="IPR027417">
    <property type="entry name" value="P-loop_NTPase"/>
</dbReference>
<evidence type="ECO:0000313" key="2">
    <source>
        <dbReference type="Proteomes" id="UP000831290"/>
    </source>
</evidence>
<name>A0A9E6ZJD6_9FLAO</name>
<keyword evidence="2" id="KW-1185">Reference proteome</keyword>
<dbReference type="PANTHER" id="PTHR42957:SF1">
    <property type="entry name" value="HELICASE MJ1565-RELATED"/>
    <property type="match status" value="1"/>
</dbReference>
<dbReference type="InterPro" id="IPR008571">
    <property type="entry name" value="HerA-like"/>
</dbReference>
<dbReference type="RefSeq" id="WP_255841879.1">
    <property type="nucleotide sequence ID" value="NZ_CP094358.1"/>
</dbReference>
<reference evidence="1" key="1">
    <citation type="submission" date="2022-03" db="EMBL/GenBank/DDBJ databases">
        <title>Description of Abyssus ytuae gen. nov., sp. nov., a novel member of the family Flavobacteriaceae isolated from the sediment of Mariana Trench.</title>
        <authorList>
            <person name="Zhang J."/>
            <person name="Xu X."/>
        </authorList>
    </citation>
    <scope>NUCLEOTIDE SEQUENCE</scope>
    <source>
        <strain evidence="1">MT3330</strain>
    </source>
</reference>
<dbReference type="AlphaFoldDB" id="A0A9E6ZJD6"/>